<proteinExistence type="predicted"/>
<sequence length="33" mass="4167">MMFGYFTKKMYVRFAKIEIKEHTKWKSKTCNKY</sequence>
<protein>
    <submittedName>
        <fullName evidence="1">Uncharacterized protein</fullName>
    </submittedName>
</protein>
<reference evidence="1 2" key="1">
    <citation type="submission" date="2015-11" db="EMBL/GenBank/DDBJ databases">
        <title>Description and complete genome sequence of a novel strain predominating in hypersaline microbial mats and representing a new family of the Bacteriodetes phylum.</title>
        <authorList>
            <person name="Spring S."/>
            <person name="Bunk B."/>
            <person name="Sproer C."/>
            <person name="Klenk H.-P."/>
        </authorList>
    </citation>
    <scope>NUCLEOTIDE SEQUENCE [LARGE SCALE GENOMIC DNA]</scope>
    <source>
        <strain evidence="1 2">L21-Spi-D4</strain>
    </source>
</reference>
<keyword evidence="2" id="KW-1185">Reference proteome</keyword>
<name>A0A0S2HW11_9BACT</name>
<dbReference type="Proteomes" id="UP000064893">
    <property type="component" value="Chromosome"/>
</dbReference>
<dbReference type="AlphaFoldDB" id="A0A0S2HW11"/>
<evidence type="ECO:0000313" key="2">
    <source>
        <dbReference type="Proteomes" id="UP000064893"/>
    </source>
</evidence>
<gene>
    <name evidence="1" type="ORF">L21SP5_00561</name>
</gene>
<accession>A0A0S2HW11</accession>
<evidence type="ECO:0000313" key="1">
    <source>
        <dbReference type="EMBL" id="ALO14237.1"/>
    </source>
</evidence>
<organism evidence="1 2">
    <name type="scientific">Salinivirga cyanobacteriivorans</name>
    <dbReference type="NCBI Taxonomy" id="1307839"/>
    <lineage>
        <taxon>Bacteria</taxon>
        <taxon>Pseudomonadati</taxon>
        <taxon>Bacteroidota</taxon>
        <taxon>Bacteroidia</taxon>
        <taxon>Bacteroidales</taxon>
        <taxon>Salinivirgaceae</taxon>
        <taxon>Salinivirga</taxon>
    </lineage>
</organism>
<dbReference type="EMBL" id="CP013118">
    <property type="protein sequence ID" value="ALO14237.1"/>
    <property type="molecule type" value="Genomic_DNA"/>
</dbReference>
<dbReference type="STRING" id="1307839.L21SP5_00561"/>
<dbReference type="KEGG" id="blq:L21SP5_00561"/>